<keyword evidence="5 6" id="KW-0472">Membrane</keyword>
<evidence type="ECO:0000256" key="5">
    <source>
        <dbReference type="ARBA" id="ARBA00023136"/>
    </source>
</evidence>
<name>A0A2W5K6R5_ANCNO</name>
<dbReference type="InterPro" id="IPR019108">
    <property type="entry name" value="Caa3_assmbl_CtaG-rel"/>
</dbReference>
<reference evidence="7 8" key="1">
    <citation type="submission" date="2017-08" db="EMBL/GenBank/DDBJ databases">
        <title>Infants hospitalized years apart are colonized by the same room-sourced microbial strains.</title>
        <authorList>
            <person name="Brooks B."/>
            <person name="Olm M.R."/>
            <person name="Firek B.A."/>
            <person name="Baker R."/>
            <person name="Thomas B.C."/>
            <person name="Morowitz M.J."/>
            <person name="Banfield J.F."/>
        </authorList>
    </citation>
    <scope>NUCLEOTIDE SEQUENCE [LARGE SCALE GENOMIC DNA]</scope>
    <source>
        <strain evidence="7">S2_005_003_R2_43</strain>
    </source>
</reference>
<evidence type="ECO:0000256" key="1">
    <source>
        <dbReference type="ARBA" id="ARBA00004651"/>
    </source>
</evidence>
<feature type="transmembrane region" description="Helical" evidence="6">
    <location>
        <begin position="21"/>
        <end position="39"/>
    </location>
</feature>
<dbReference type="Proteomes" id="UP000249577">
    <property type="component" value="Unassembled WGS sequence"/>
</dbReference>
<keyword evidence="3 6" id="KW-0812">Transmembrane</keyword>
<evidence type="ECO:0000313" key="8">
    <source>
        <dbReference type="Proteomes" id="UP000249577"/>
    </source>
</evidence>
<comment type="subcellular location">
    <subcellularLocation>
        <location evidence="1">Cell membrane</location>
        <topology evidence="1">Multi-pass membrane protein</topology>
    </subcellularLocation>
</comment>
<evidence type="ECO:0000256" key="2">
    <source>
        <dbReference type="ARBA" id="ARBA00022475"/>
    </source>
</evidence>
<feature type="transmembrane region" description="Helical" evidence="6">
    <location>
        <begin position="125"/>
        <end position="143"/>
    </location>
</feature>
<feature type="transmembrane region" description="Helical" evidence="6">
    <location>
        <begin position="192"/>
        <end position="214"/>
    </location>
</feature>
<dbReference type="GO" id="GO:0005886">
    <property type="term" value="C:plasma membrane"/>
    <property type="evidence" value="ECO:0007669"/>
    <property type="project" value="UniProtKB-SubCell"/>
</dbReference>
<evidence type="ECO:0000256" key="3">
    <source>
        <dbReference type="ARBA" id="ARBA00022692"/>
    </source>
</evidence>
<proteinExistence type="predicted"/>
<feature type="transmembrane region" description="Helical" evidence="6">
    <location>
        <begin position="155"/>
        <end position="180"/>
    </location>
</feature>
<evidence type="ECO:0000256" key="4">
    <source>
        <dbReference type="ARBA" id="ARBA00022989"/>
    </source>
</evidence>
<feature type="transmembrane region" description="Helical" evidence="6">
    <location>
        <begin position="51"/>
        <end position="74"/>
    </location>
</feature>
<dbReference type="AlphaFoldDB" id="A0A2W5K6R5"/>
<organism evidence="7 8">
    <name type="scientific">Ancylobacter novellus</name>
    <name type="common">Thiobacillus novellus</name>
    <dbReference type="NCBI Taxonomy" id="921"/>
    <lineage>
        <taxon>Bacteria</taxon>
        <taxon>Pseudomonadati</taxon>
        <taxon>Pseudomonadota</taxon>
        <taxon>Alphaproteobacteria</taxon>
        <taxon>Hyphomicrobiales</taxon>
        <taxon>Xanthobacteraceae</taxon>
        <taxon>Ancylobacter</taxon>
    </lineage>
</organism>
<dbReference type="Pfam" id="PF09678">
    <property type="entry name" value="Caa3_CtaG"/>
    <property type="match status" value="1"/>
</dbReference>
<evidence type="ECO:0000313" key="7">
    <source>
        <dbReference type="EMBL" id="PZQ10755.1"/>
    </source>
</evidence>
<sequence length="230" mass="23537">MRTFGHRRDLRRAAGGLHRRLPVKAASTVAGGAALALAWSPAPEAVFGHGFAAHMTSHMTVVAIAAPLLALGLVGSRADPSLVRATLFAAVPVSLVELVVVWGWHAPAAHDLARSNGGVYVAEQASFLLAGLWLWIACLGHGASRAAAAQGAVGMLLTSIHMTLLGVLLSTTTVALYAAHHGGEQHALHQQHVGGIVMLLIGGGVYLAGGLALAARLLREDAAADGGHGR</sequence>
<evidence type="ECO:0000256" key="6">
    <source>
        <dbReference type="SAM" id="Phobius"/>
    </source>
</evidence>
<protein>
    <recommendedName>
        <fullName evidence="9">Cytochrome c oxidase caa3-type, assembly factor CtaG-related protein</fullName>
    </recommendedName>
</protein>
<feature type="transmembrane region" description="Helical" evidence="6">
    <location>
        <begin position="86"/>
        <end position="105"/>
    </location>
</feature>
<dbReference type="EMBL" id="QFPN01000014">
    <property type="protein sequence ID" value="PZQ10755.1"/>
    <property type="molecule type" value="Genomic_DNA"/>
</dbReference>
<accession>A0A2W5K6R5</accession>
<keyword evidence="4 6" id="KW-1133">Transmembrane helix</keyword>
<comment type="caution">
    <text evidence="7">The sequence shown here is derived from an EMBL/GenBank/DDBJ whole genome shotgun (WGS) entry which is preliminary data.</text>
</comment>
<evidence type="ECO:0008006" key="9">
    <source>
        <dbReference type="Google" id="ProtNLM"/>
    </source>
</evidence>
<keyword evidence="2" id="KW-1003">Cell membrane</keyword>
<gene>
    <name evidence="7" type="ORF">DI565_19440</name>
</gene>